<dbReference type="Gene3D" id="3.30.70.100">
    <property type="match status" value="1"/>
</dbReference>
<feature type="domain" description="ABM" evidence="1">
    <location>
        <begin position="2"/>
        <end position="96"/>
    </location>
</feature>
<evidence type="ECO:0000313" key="3">
    <source>
        <dbReference type="Proteomes" id="UP000196655"/>
    </source>
</evidence>
<accession>A0A211ZR12</accession>
<dbReference type="PROSITE" id="PS51725">
    <property type="entry name" value="ABM"/>
    <property type="match status" value="1"/>
</dbReference>
<protein>
    <submittedName>
        <fullName evidence="2">Antibiotic biosynthesis monooxygenase</fullName>
    </submittedName>
</protein>
<dbReference type="AlphaFoldDB" id="A0A211ZR12"/>
<keyword evidence="3" id="KW-1185">Reference proteome</keyword>
<comment type="caution">
    <text evidence="2">The sequence shown here is derived from an EMBL/GenBank/DDBJ whole genome shotgun (WGS) entry which is preliminary data.</text>
</comment>
<dbReference type="STRING" id="1122125.GCA_000423185_03313"/>
<keyword evidence="2" id="KW-0503">Monooxygenase</keyword>
<dbReference type="GO" id="GO:0004497">
    <property type="term" value="F:monooxygenase activity"/>
    <property type="evidence" value="ECO:0007669"/>
    <property type="project" value="UniProtKB-KW"/>
</dbReference>
<dbReference type="Proteomes" id="UP000196655">
    <property type="component" value="Unassembled WGS sequence"/>
</dbReference>
<dbReference type="InterPro" id="IPR050744">
    <property type="entry name" value="AI-2_Isomerase_LsrG"/>
</dbReference>
<evidence type="ECO:0000259" key="1">
    <source>
        <dbReference type="PROSITE" id="PS51725"/>
    </source>
</evidence>
<gene>
    <name evidence="2" type="ORF">BWR60_08490</name>
</gene>
<proteinExistence type="predicted"/>
<dbReference type="PANTHER" id="PTHR33336">
    <property type="entry name" value="QUINOL MONOOXYGENASE YGIN-RELATED"/>
    <property type="match status" value="1"/>
</dbReference>
<dbReference type="RefSeq" id="WP_088150567.1">
    <property type="nucleotide sequence ID" value="NZ_NHON01000011.1"/>
</dbReference>
<name>A0A211ZR12_9PROT</name>
<reference evidence="3" key="1">
    <citation type="submission" date="2017-05" db="EMBL/GenBank/DDBJ databases">
        <authorList>
            <person name="Macchi M."/>
            <person name="Festa S."/>
            <person name="Coppotelli B.M."/>
            <person name="Morelli I.S."/>
        </authorList>
    </citation>
    <scope>NUCLEOTIDE SEQUENCE [LARGE SCALE GENOMIC DNA]</scope>
    <source>
        <strain evidence="3">I</strain>
    </source>
</reference>
<dbReference type="Pfam" id="PF03992">
    <property type="entry name" value="ABM"/>
    <property type="match status" value="1"/>
</dbReference>
<dbReference type="PANTHER" id="PTHR33336:SF3">
    <property type="entry name" value="ABM DOMAIN-CONTAINING PROTEIN"/>
    <property type="match status" value="1"/>
</dbReference>
<dbReference type="GO" id="GO:0005829">
    <property type="term" value="C:cytosol"/>
    <property type="evidence" value="ECO:0007669"/>
    <property type="project" value="TreeGrafter"/>
</dbReference>
<dbReference type="EMBL" id="NHON01000011">
    <property type="protein sequence ID" value="OWJ67711.1"/>
    <property type="molecule type" value="Genomic_DNA"/>
</dbReference>
<evidence type="ECO:0000313" key="2">
    <source>
        <dbReference type="EMBL" id="OWJ67711.1"/>
    </source>
</evidence>
<dbReference type="SUPFAM" id="SSF54909">
    <property type="entry name" value="Dimeric alpha+beta barrel"/>
    <property type="match status" value="1"/>
</dbReference>
<dbReference type="OrthoDB" id="287932at2"/>
<dbReference type="InterPro" id="IPR007138">
    <property type="entry name" value="ABM_dom"/>
</dbReference>
<sequence>MIHVIALLTAKPGQRAALLAEFRKLVPEVHAEQGCIEYGPAVDAEGSPARFGDDTFVVIEKWESPEALKAHSVAPHMKAYGERTKDLIADRAVHVLTPA</sequence>
<keyword evidence="2" id="KW-0560">Oxidoreductase</keyword>
<organism evidence="2 3">
    <name type="scientific">Inquilinus limosus</name>
    <dbReference type="NCBI Taxonomy" id="171674"/>
    <lineage>
        <taxon>Bacteria</taxon>
        <taxon>Pseudomonadati</taxon>
        <taxon>Pseudomonadota</taxon>
        <taxon>Alphaproteobacteria</taxon>
        <taxon>Rhodospirillales</taxon>
        <taxon>Rhodospirillaceae</taxon>
        <taxon>Inquilinus</taxon>
    </lineage>
</organism>
<dbReference type="InterPro" id="IPR011008">
    <property type="entry name" value="Dimeric_a/b-barrel"/>
</dbReference>